<keyword evidence="9" id="KW-0732">Signal</keyword>
<gene>
    <name evidence="11" type="ORF">L6654_20715</name>
</gene>
<dbReference type="SUPFAM" id="SSF47090">
    <property type="entry name" value="PGBD-like"/>
    <property type="match status" value="1"/>
</dbReference>
<dbReference type="InterPro" id="IPR038063">
    <property type="entry name" value="Transpep_catalytic_dom"/>
</dbReference>
<dbReference type="GO" id="GO:0016740">
    <property type="term" value="F:transferase activity"/>
    <property type="evidence" value="ECO:0007669"/>
    <property type="project" value="UniProtKB-KW"/>
</dbReference>
<dbReference type="PANTHER" id="PTHR41533:SF2">
    <property type="entry name" value="BLR7131 PROTEIN"/>
    <property type="match status" value="1"/>
</dbReference>
<comment type="caution">
    <text evidence="11">The sequence shown here is derived from an EMBL/GenBank/DDBJ whole genome shotgun (WGS) entry which is preliminary data.</text>
</comment>
<comment type="similarity">
    <text evidence="2">Belongs to the YkuD family.</text>
</comment>
<dbReference type="InterPro" id="IPR005490">
    <property type="entry name" value="LD_TPept_cat_dom"/>
</dbReference>
<feature type="region of interest" description="Disordered" evidence="8">
    <location>
        <begin position="731"/>
        <end position="751"/>
    </location>
</feature>
<evidence type="ECO:0000256" key="8">
    <source>
        <dbReference type="SAM" id="MobiDB-lite"/>
    </source>
</evidence>
<dbReference type="Proteomes" id="UP001139054">
    <property type="component" value="Unassembled WGS sequence"/>
</dbReference>
<name>A0A9X1RDJ1_9BRAD</name>
<dbReference type="RefSeq" id="WP_237890977.1">
    <property type="nucleotide sequence ID" value="NZ_JAKLTY010000013.1"/>
</dbReference>
<dbReference type="InterPro" id="IPR045380">
    <property type="entry name" value="LD_TPept_scaffold_dom"/>
</dbReference>
<feature type="chain" id="PRO_5040867960" evidence="9">
    <location>
        <begin position="33"/>
        <end position="751"/>
    </location>
</feature>
<evidence type="ECO:0000256" key="6">
    <source>
        <dbReference type="ARBA" id="ARBA00023316"/>
    </source>
</evidence>
<dbReference type="EMBL" id="JAKLTY010000013">
    <property type="protein sequence ID" value="MCG2629063.1"/>
    <property type="molecule type" value="Genomic_DNA"/>
</dbReference>
<feature type="compositionally biased region" description="Low complexity" evidence="8">
    <location>
        <begin position="149"/>
        <end position="165"/>
    </location>
</feature>
<organism evidence="11 12">
    <name type="scientific">Bradyrhizobium zhengyangense</name>
    <dbReference type="NCBI Taxonomy" id="2911009"/>
    <lineage>
        <taxon>Bacteria</taxon>
        <taxon>Pseudomonadati</taxon>
        <taxon>Pseudomonadota</taxon>
        <taxon>Alphaproteobacteria</taxon>
        <taxon>Hyphomicrobiales</taxon>
        <taxon>Nitrobacteraceae</taxon>
        <taxon>Bradyrhizobium</taxon>
    </lineage>
</organism>
<dbReference type="AlphaFoldDB" id="A0A9X1RDJ1"/>
<dbReference type="PANTHER" id="PTHR41533">
    <property type="entry name" value="L,D-TRANSPEPTIDASE HI_1667-RELATED"/>
    <property type="match status" value="1"/>
</dbReference>
<reference evidence="11" key="1">
    <citation type="submission" date="2022-01" db="EMBL/GenBank/DDBJ databases">
        <title>Genome sequnece data of strain Bradyrhizobium sp. nov.</title>
        <authorList>
            <person name="Zhang J."/>
        </authorList>
    </citation>
    <scope>NUCLEOTIDE SEQUENCE</scope>
    <source>
        <strain evidence="11">WYCCWR 13023</strain>
    </source>
</reference>
<feature type="active site" description="Nucleophile" evidence="7">
    <location>
        <position position="602"/>
    </location>
</feature>
<keyword evidence="3" id="KW-0808">Transferase</keyword>
<dbReference type="Pfam" id="PF01471">
    <property type="entry name" value="PG_binding_1"/>
    <property type="match status" value="1"/>
</dbReference>
<feature type="domain" description="L,D-TPase catalytic" evidence="10">
    <location>
        <begin position="467"/>
        <end position="631"/>
    </location>
</feature>
<evidence type="ECO:0000256" key="3">
    <source>
        <dbReference type="ARBA" id="ARBA00022679"/>
    </source>
</evidence>
<dbReference type="Gene3D" id="1.10.101.10">
    <property type="entry name" value="PGBD-like superfamily/PGBD"/>
    <property type="match status" value="1"/>
</dbReference>
<accession>A0A9X1RDJ1</accession>
<dbReference type="Pfam" id="PF03734">
    <property type="entry name" value="YkuD"/>
    <property type="match status" value="1"/>
</dbReference>
<dbReference type="PROSITE" id="PS52029">
    <property type="entry name" value="LD_TPASE"/>
    <property type="match status" value="1"/>
</dbReference>
<dbReference type="SUPFAM" id="SSF141523">
    <property type="entry name" value="L,D-transpeptidase catalytic domain-like"/>
    <property type="match status" value="1"/>
</dbReference>
<feature type="region of interest" description="Disordered" evidence="8">
    <location>
        <begin position="50"/>
        <end position="165"/>
    </location>
</feature>
<comment type="pathway">
    <text evidence="1 7">Cell wall biogenesis; peptidoglycan biosynthesis.</text>
</comment>
<dbReference type="Gene3D" id="2.40.440.10">
    <property type="entry name" value="L,D-transpeptidase catalytic domain-like"/>
    <property type="match status" value="1"/>
</dbReference>
<evidence type="ECO:0000256" key="4">
    <source>
        <dbReference type="ARBA" id="ARBA00022960"/>
    </source>
</evidence>
<dbReference type="GO" id="GO:0009252">
    <property type="term" value="P:peptidoglycan biosynthetic process"/>
    <property type="evidence" value="ECO:0007669"/>
    <property type="project" value="UniProtKB-KW"/>
</dbReference>
<dbReference type="InterPro" id="IPR036365">
    <property type="entry name" value="PGBD-like_sf"/>
</dbReference>
<dbReference type="CDD" id="cd16913">
    <property type="entry name" value="YkuD_like"/>
    <property type="match status" value="1"/>
</dbReference>
<evidence type="ECO:0000256" key="2">
    <source>
        <dbReference type="ARBA" id="ARBA00005992"/>
    </source>
</evidence>
<feature type="active site" description="Proton donor/acceptor" evidence="7">
    <location>
        <position position="583"/>
    </location>
</feature>
<protein>
    <submittedName>
        <fullName evidence="11">L,D-transpeptidase family protein</fullName>
    </submittedName>
</protein>
<dbReference type="GO" id="GO:0008360">
    <property type="term" value="P:regulation of cell shape"/>
    <property type="evidence" value="ECO:0007669"/>
    <property type="project" value="UniProtKB-UniRule"/>
</dbReference>
<feature type="signal peptide" evidence="9">
    <location>
        <begin position="1"/>
        <end position="32"/>
    </location>
</feature>
<dbReference type="GO" id="GO:0071555">
    <property type="term" value="P:cell wall organization"/>
    <property type="evidence" value="ECO:0007669"/>
    <property type="project" value="UniProtKB-UniRule"/>
</dbReference>
<keyword evidence="4 7" id="KW-0133">Cell shape</keyword>
<evidence type="ECO:0000313" key="12">
    <source>
        <dbReference type="Proteomes" id="UP001139054"/>
    </source>
</evidence>
<feature type="compositionally biased region" description="Basic and acidic residues" evidence="8">
    <location>
        <begin position="76"/>
        <end position="86"/>
    </location>
</feature>
<feature type="compositionally biased region" description="Pro residues" evidence="8">
    <location>
        <begin position="51"/>
        <end position="61"/>
    </location>
</feature>
<dbReference type="Pfam" id="PF20142">
    <property type="entry name" value="Scaffold"/>
    <property type="match status" value="1"/>
</dbReference>
<evidence type="ECO:0000256" key="7">
    <source>
        <dbReference type="PROSITE-ProRule" id="PRU01373"/>
    </source>
</evidence>
<dbReference type="InterPro" id="IPR002477">
    <property type="entry name" value="Peptidoglycan-bd-like"/>
</dbReference>
<sequence length="751" mass="80583">MRDCLNHRAGFDRVLAVVAATFITVSAGSALAQDQARSSAAELAIEAAIPRPEPANVPPPTASDIKLDTTATVQDAPKDAAKEPVKAEAAPAAEKVETKPADIATTPAAEAPKSETATTEPAKTEPAKTEPAKSEAAKSEPAKSDSAKADTAAAPSASPAAPAAAAATPAAEPVKAASNVPAADQPVADKIKDILGSKTSRHFDRKNERAAAEKFYGARDFAPVWTQAGSLTAAAKGVIARLKDAASDGLNPADYPVPDFVAATTPDALADAELKLTASMFDYARQAQSGRMHWSQVSADILYPEHPVDPSEVLTKVTTAADASAALDSYNPPQKLYKELKAQLAKLRGQGDGPVIEIADGPALKYTPAKGKKQAEIVAQDPRVPQLRAKLGITENASDDHYDATVAEAVRKFQDGAEMKATGVLDAPTVKALNSPKRDRQIDTVLVNMERWRWLPRDLGVPSLGDAYVILNIPDYTLKVMQRGQQVWTTRVVTGKPGQHATPLLTETMKYITVNPTWNVPPSIVYGEYLPALQQDPTVLQRMGLKLEQNRDGSVHISQPPGEANALGRIRFNFPNKFLVYQHDTPDKYLFAKDERAFSHGCMRVQYPDQYASVLLNIAMPNEHYTPERVRGMYGSGEVDLKFPTPIPVNITYQTAFVDDGGKLQFRKDVYGRDATMINILKNGRGKDLENVVAHSQPSYSRPATTLPSGVAIANNGGSSGLNFFERLFGGGAPAQPPAPVGRRQQRVFTR</sequence>
<evidence type="ECO:0000259" key="10">
    <source>
        <dbReference type="PROSITE" id="PS52029"/>
    </source>
</evidence>
<evidence type="ECO:0000256" key="9">
    <source>
        <dbReference type="SAM" id="SignalP"/>
    </source>
</evidence>
<dbReference type="InterPro" id="IPR036366">
    <property type="entry name" value="PGBDSf"/>
</dbReference>
<keyword evidence="5 7" id="KW-0573">Peptidoglycan synthesis</keyword>
<feature type="compositionally biased region" description="Basic and acidic residues" evidence="8">
    <location>
        <begin position="122"/>
        <end position="148"/>
    </location>
</feature>
<evidence type="ECO:0000256" key="5">
    <source>
        <dbReference type="ARBA" id="ARBA00022984"/>
    </source>
</evidence>
<dbReference type="InterPro" id="IPR052905">
    <property type="entry name" value="LD-transpeptidase_YkuD-like"/>
</dbReference>
<dbReference type="GO" id="GO:0004180">
    <property type="term" value="F:carboxypeptidase activity"/>
    <property type="evidence" value="ECO:0007669"/>
    <property type="project" value="UniProtKB-ARBA"/>
</dbReference>
<keyword evidence="6 7" id="KW-0961">Cell wall biogenesis/degradation</keyword>
<proteinExistence type="inferred from homology"/>
<evidence type="ECO:0000313" key="11">
    <source>
        <dbReference type="EMBL" id="MCG2629063.1"/>
    </source>
</evidence>
<evidence type="ECO:0000256" key="1">
    <source>
        <dbReference type="ARBA" id="ARBA00004752"/>
    </source>
</evidence>